<comment type="caution">
    <text evidence="6">The sequence shown here is derived from an EMBL/GenBank/DDBJ whole genome shotgun (WGS) entry which is preliminary data.</text>
</comment>
<reference evidence="6 7" key="1">
    <citation type="submission" date="2024-04" db="EMBL/GenBank/DDBJ databases">
        <title>Albibacterium profundi sp. nov., isolated from sediment of the Challenger Deep of Mariana Trench.</title>
        <authorList>
            <person name="Wang Y."/>
        </authorList>
    </citation>
    <scope>NUCLEOTIDE SEQUENCE [LARGE SCALE GENOMIC DNA]</scope>
    <source>
        <strain evidence="6 7">RHL897</strain>
    </source>
</reference>
<dbReference type="Pfam" id="PF13377">
    <property type="entry name" value="Peripla_BP_3"/>
    <property type="match status" value="1"/>
</dbReference>
<sequence length="339" mass="37688">MKKRVSIKDIAEAAGVSTALVSYVLNNKEKEARVGKEIAIKIRDIAKQLNYQPNQLAKSLKSGKSYTIGLIVADISNPFFANIARTIEDEAKKNNYTVIFGSSDENAEKSKDLIDVLVNRQVDGFIIAPTENSQEQIKDLESRGIPLVLIDRYFPGISTNYVATDNFEASVDVVNHLVENGHKRVGLVTYDSDLINIKERQRGYEEALRKHGISVNPSMIAKIRFGNIEEDIPARINALLEGDKPVDSIFFATNTLALNGLKHINTLDYKVPQDLGIVCFDEGDAFDFFYSPLTHVYQPLFEVASKAVNVLIEQINDTQSPKKELIIASELIIRKSSGA</sequence>
<dbReference type="InterPro" id="IPR028082">
    <property type="entry name" value="Peripla_BP_I"/>
</dbReference>
<dbReference type="SMART" id="SM00354">
    <property type="entry name" value="HTH_LACI"/>
    <property type="match status" value="1"/>
</dbReference>
<evidence type="ECO:0000313" key="7">
    <source>
        <dbReference type="Proteomes" id="UP001580928"/>
    </source>
</evidence>
<dbReference type="InterPro" id="IPR000843">
    <property type="entry name" value="HTH_LacI"/>
</dbReference>
<evidence type="ECO:0000259" key="5">
    <source>
        <dbReference type="PROSITE" id="PS50932"/>
    </source>
</evidence>
<organism evidence="6 7">
    <name type="scientific">Albibacterium profundi</name>
    <dbReference type="NCBI Taxonomy" id="3134906"/>
    <lineage>
        <taxon>Bacteria</taxon>
        <taxon>Pseudomonadati</taxon>
        <taxon>Bacteroidota</taxon>
        <taxon>Sphingobacteriia</taxon>
        <taxon>Sphingobacteriales</taxon>
        <taxon>Sphingobacteriaceae</taxon>
        <taxon>Albibacterium</taxon>
    </lineage>
</organism>
<evidence type="ECO:0000256" key="2">
    <source>
        <dbReference type="ARBA" id="ARBA00023015"/>
    </source>
</evidence>
<evidence type="ECO:0000256" key="1">
    <source>
        <dbReference type="ARBA" id="ARBA00022491"/>
    </source>
</evidence>
<dbReference type="RefSeq" id="WP_375556084.1">
    <property type="nucleotide sequence ID" value="NZ_JBBVGT010000002.1"/>
</dbReference>
<accession>A0ABV5CAE4</accession>
<dbReference type="Gene3D" id="1.10.260.40">
    <property type="entry name" value="lambda repressor-like DNA-binding domains"/>
    <property type="match status" value="1"/>
</dbReference>
<dbReference type="EMBL" id="JBBVGT010000002">
    <property type="protein sequence ID" value="MFB5944519.1"/>
    <property type="molecule type" value="Genomic_DNA"/>
</dbReference>
<dbReference type="SUPFAM" id="SSF47413">
    <property type="entry name" value="lambda repressor-like DNA-binding domains"/>
    <property type="match status" value="1"/>
</dbReference>
<keyword evidence="3" id="KW-0238">DNA-binding</keyword>
<proteinExistence type="predicted"/>
<keyword evidence="1" id="KW-0678">Repressor</keyword>
<evidence type="ECO:0000256" key="4">
    <source>
        <dbReference type="ARBA" id="ARBA00023163"/>
    </source>
</evidence>
<protein>
    <submittedName>
        <fullName evidence="6">Substrate-binding domain-containing protein</fullName>
    </submittedName>
</protein>
<dbReference type="PANTHER" id="PTHR30146">
    <property type="entry name" value="LACI-RELATED TRANSCRIPTIONAL REPRESSOR"/>
    <property type="match status" value="1"/>
</dbReference>
<dbReference type="CDD" id="cd01392">
    <property type="entry name" value="HTH_LacI"/>
    <property type="match status" value="1"/>
</dbReference>
<keyword evidence="4" id="KW-0804">Transcription</keyword>
<keyword evidence="2" id="KW-0805">Transcription regulation</keyword>
<dbReference type="SUPFAM" id="SSF53822">
    <property type="entry name" value="Periplasmic binding protein-like I"/>
    <property type="match status" value="1"/>
</dbReference>
<dbReference type="PROSITE" id="PS50932">
    <property type="entry name" value="HTH_LACI_2"/>
    <property type="match status" value="1"/>
</dbReference>
<dbReference type="Gene3D" id="3.40.50.2300">
    <property type="match status" value="2"/>
</dbReference>
<gene>
    <name evidence="6" type="ORF">WKR92_01595</name>
</gene>
<keyword evidence="7" id="KW-1185">Reference proteome</keyword>
<dbReference type="PANTHER" id="PTHR30146:SF148">
    <property type="entry name" value="HTH-TYPE TRANSCRIPTIONAL REPRESSOR PURR-RELATED"/>
    <property type="match status" value="1"/>
</dbReference>
<evidence type="ECO:0000256" key="3">
    <source>
        <dbReference type="ARBA" id="ARBA00023125"/>
    </source>
</evidence>
<dbReference type="Proteomes" id="UP001580928">
    <property type="component" value="Unassembled WGS sequence"/>
</dbReference>
<dbReference type="Pfam" id="PF00356">
    <property type="entry name" value="LacI"/>
    <property type="match status" value="1"/>
</dbReference>
<feature type="domain" description="HTH lacI-type" evidence="5">
    <location>
        <begin position="5"/>
        <end position="62"/>
    </location>
</feature>
<name>A0ABV5CAE4_9SPHI</name>
<dbReference type="InterPro" id="IPR046335">
    <property type="entry name" value="LacI/GalR-like_sensor"/>
</dbReference>
<dbReference type="InterPro" id="IPR010982">
    <property type="entry name" value="Lambda_DNA-bd_dom_sf"/>
</dbReference>
<evidence type="ECO:0000313" key="6">
    <source>
        <dbReference type="EMBL" id="MFB5944519.1"/>
    </source>
</evidence>
<dbReference type="CDD" id="cd19977">
    <property type="entry name" value="PBP1_EndR-like"/>
    <property type="match status" value="1"/>
</dbReference>